<keyword evidence="2" id="KW-1185">Reference proteome</keyword>
<dbReference type="RefSeq" id="WP_139055426.1">
    <property type="nucleotide sequence ID" value="NZ_VDDB01000017.1"/>
</dbReference>
<reference evidence="1" key="1">
    <citation type="submission" date="2019-06" db="EMBL/GenBank/DDBJ databases">
        <title>Pseudomonas-derived Butenolides : (Bio)synthesis of Styrolides.</title>
        <authorList>
            <person name="Klapper M."/>
            <person name="Chowdhury S."/>
            <person name="Stallforth P."/>
        </authorList>
    </citation>
    <scope>NUCLEOTIDE SEQUENCE [LARGE SCALE GENOMIC DNA]</scope>
    <source>
        <strain evidence="1">EC-S101</strain>
    </source>
</reference>
<gene>
    <name evidence="1" type="ORF">FHG55_22980</name>
</gene>
<dbReference type="AlphaFoldDB" id="A0A5C4KTX2"/>
<name>A0A5C4KTX2_PSEJE</name>
<accession>A0A5C4KTX2</accession>
<comment type="caution">
    <text evidence="1">The sequence shown here is derived from an EMBL/GenBank/DDBJ whole genome shotgun (WGS) entry which is preliminary data.</text>
</comment>
<organism evidence="1 2">
    <name type="scientific">Pseudomonas jessenii</name>
    <dbReference type="NCBI Taxonomy" id="77298"/>
    <lineage>
        <taxon>Bacteria</taxon>
        <taxon>Pseudomonadati</taxon>
        <taxon>Pseudomonadota</taxon>
        <taxon>Gammaproteobacteria</taxon>
        <taxon>Pseudomonadales</taxon>
        <taxon>Pseudomonadaceae</taxon>
        <taxon>Pseudomonas</taxon>
    </lineage>
</organism>
<evidence type="ECO:0000313" key="1">
    <source>
        <dbReference type="EMBL" id="TNB92225.1"/>
    </source>
</evidence>
<dbReference type="Proteomes" id="UP000306272">
    <property type="component" value="Unassembled WGS sequence"/>
</dbReference>
<dbReference type="EMBL" id="VDDB01000017">
    <property type="protein sequence ID" value="TNB92225.1"/>
    <property type="molecule type" value="Genomic_DNA"/>
</dbReference>
<sequence>MFDAIVFRNSYVHDALIDIGALAEALIFYGKVKIIGNQGTLKYILKKIPPAIFLDLIERKMVEFHFLTDNLSTNARNISDTNIIYYLASIRDTKTTYSEHAYNAFKEASKKSPQAKSMASKFEKHIQEIDHGCFNQSSLLKAWENTETLERSVSTILRHLAPEYTQTEKLRFKIEYPDLGFAVDTNIDKELLAKTYKQKISTQQGIPILTLLSQLQYSYEASFFSASLDSELFVDQYEMEMQEQTMLGLWGRGNQTQSEISEFVDLTLENSFAIREAVNSGKINFYDVIEVIDSSTEFKKWIKGVPPEKKLIQHFYAETIKDSKLSRLPGKASKWALFTGTSVVLGDLLTGGVATVASATMGAIDTFLADKIIGGWKPHQFIEGRLKKTFQKDDSK</sequence>
<proteinExistence type="predicted"/>
<evidence type="ECO:0000313" key="2">
    <source>
        <dbReference type="Proteomes" id="UP000306272"/>
    </source>
</evidence>
<protein>
    <submittedName>
        <fullName evidence="1">Uncharacterized protein</fullName>
    </submittedName>
</protein>